<keyword evidence="21" id="KW-0560">Oxidoreductase</keyword>
<dbReference type="PROSITE" id="PS50999">
    <property type="entry name" value="COX2_TM"/>
    <property type="match status" value="1"/>
</dbReference>
<evidence type="ECO:0000256" key="2">
    <source>
        <dbReference type="ARBA" id="ARBA00004141"/>
    </source>
</evidence>
<keyword evidence="10 17" id="KW-1133">Transmembrane helix</keyword>
<dbReference type="InterPro" id="IPR045187">
    <property type="entry name" value="CcO_II"/>
</dbReference>
<keyword evidence="5 15" id="KW-0679">Respiratory chain</keyword>
<feature type="chain" id="PRO_5009128931" description="Cytochrome c oxidase subunit 2" evidence="18">
    <location>
        <begin position="22"/>
        <end position="290"/>
    </location>
</feature>
<evidence type="ECO:0000256" key="6">
    <source>
        <dbReference type="ARBA" id="ARBA00022692"/>
    </source>
</evidence>
<dbReference type="SUPFAM" id="SSF49503">
    <property type="entry name" value="Cupredoxins"/>
    <property type="match status" value="1"/>
</dbReference>
<dbReference type="PANTHER" id="PTHR22888:SF9">
    <property type="entry name" value="CYTOCHROME C OXIDASE SUBUNIT 2"/>
    <property type="match status" value="1"/>
</dbReference>
<keyword evidence="9 15" id="KW-0249">Electron transport</keyword>
<gene>
    <name evidence="21" type="primary">ctaC_1</name>
    <name evidence="21" type="ORF">A6302_01050</name>
</gene>
<comment type="similarity">
    <text evidence="3 15">Belongs to the cytochrome c oxidase subunit 2 family.</text>
</comment>
<dbReference type="InterPro" id="IPR002429">
    <property type="entry name" value="CcO_II-like_C"/>
</dbReference>
<reference evidence="21 22" key="1">
    <citation type="submission" date="2016-07" db="EMBL/GenBank/DDBJ databases">
        <title>Draft Genome Sequence of Methylobrevis pamukkalensis PK2.</title>
        <authorList>
            <person name="Vasilenko O.V."/>
            <person name="Doronina N.V."/>
            <person name="Shmareva M.N."/>
            <person name="Tarlachkov S.V."/>
            <person name="Mustakhimov I."/>
            <person name="Trotsenko Y.A."/>
        </authorList>
    </citation>
    <scope>NUCLEOTIDE SEQUENCE [LARGE SCALE GENOMIC DNA]</scope>
    <source>
        <strain evidence="21 22">PK2</strain>
    </source>
</reference>
<comment type="cofactor">
    <cofactor evidence="1">
        <name>heme</name>
        <dbReference type="ChEBI" id="CHEBI:30413"/>
    </cofactor>
</comment>
<dbReference type="GO" id="GO:0004129">
    <property type="term" value="F:cytochrome-c oxidase activity"/>
    <property type="evidence" value="ECO:0007669"/>
    <property type="project" value="UniProtKB-EC"/>
</dbReference>
<comment type="catalytic activity">
    <reaction evidence="14 16">
        <text>4 Fe(II)-[cytochrome c] + O2 + 8 H(+)(in) = 4 Fe(III)-[cytochrome c] + 2 H2O + 4 H(+)(out)</text>
        <dbReference type="Rhea" id="RHEA:11436"/>
        <dbReference type="Rhea" id="RHEA-COMP:10350"/>
        <dbReference type="Rhea" id="RHEA-COMP:14399"/>
        <dbReference type="ChEBI" id="CHEBI:15377"/>
        <dbReference type="ChEBI" id="CHEBI:15378"/>
        <dbReference type="ChEBI" id="CHEBI:15379"/>
        <dbReference type="ChEBI" id="CHEBI:29033"/>
        <dbReference type="ChEBI" id="CHEBI:29034"/>
        <dbReference type="EC" id="7.1.1.9"/>
    </reaction>
</comment>
<dbReference type="Pfam" id="PF00116">
    <property type="entry name" value="COX2"/>
    <property type="match status" value="1"/>
</dbReference>
<dbReference type="InterPro" id="IPR036257">
    <property type="entry name" value="Cyt_c_oxidase_su2_TM_sf"/>
</dbReference>
<evidence type="ECO:0000313" key="22">
    <source>
        <dbReference type="Proteomes" id="UP000094622"/>
    </source>
</evidence>
<accession>A0A1E3H5L5</accession>
<dbReference type="PROSITE" id="PS50857">
    <property type="entry name" value="COX2_CUA"/>
    <property type="match status" value="1"/>
</dbReference>
<evidence type="ECO:0000256" key="10">
    <source>
        <dbReference type="ARBA" id="ARBA00022989"/>
    </source>
</evidence>
<dbReference type="PRINTS" id="PR01166">
    <property type="entry name" value="CYCOXIDASEII"/>
</dbReference>
<dbReference type="Proteomes" id="UP000094622">
    <property type="component" value="Unassembled WGS sequence"/>
</dbReference>
<evidence type="ECO:0000259" key="20">
    <source>
        <dbReference type="PROSITE" id="PS50999"/>
    </source>
</evidence>
<dbReference type="Gene3D" id="2.60.40.420">
    <property type="entry name" value="Cupredoxins - blue copper proteins"/>
    <property type="match status" value="1"/>
</dbReference>
<evidence type="ECO:0000256" key="18">
    <source>
        <dbReference type="SAM" id="SignalP"/>
    </source>
</evidence>
<keyword evidence="6 15" id="KW-0812">Transmembrane</keyword>
<comment type="cofactor">
    <cofactor evidence="16">
        <name>Cu cation</name>
        <dbReference type="ChEBI" id="CHEBI:23378"/>
    </cofactor>
    <text evidence="16">Binds a copper A center.</text>
</comment>
<feature type="transmembrane region" description="Helical" evidence="17">
    <location>
        <begin position="100"/>
        <end position="122"/>
    </location>
</feature>
<dbReference type="InterPro" id="IPR014222">
    <property type="entry name" value="Cyt_c_oxidase_su2"/>
</dbReference>
<evidence type="ECO:0000256" key="12">
    <source>
        <dbReference type="ARBA" id="ARBA00023136"/>
    </source>
</evidence>
<evidence type="ECO:0000256" key="1">
    <source>
        <dbReference type="ARBA" id="ARBA00001971"/>
    </source>
</evidence>
<evidence type="ECO:0000256" key="3">
    <source>
        <dbReference type="ARBA" id="ARBA00007866"/>
    </source>
</evidence>
<sequence length="290" mass="32112">MTNFVKRLKGLAAMASAAATAGAVSIGAAIAAQPKPWEMDLQPASTEVMADIRWFESFTFWIITVITLFVLALLIIVCVKFAAKKNPVPSRTTHHTMIEVVWTIAPILILLVIAIPSFRLLYKEIVIPEADMTVKVTASKWYWSYEYPDNDDIAFDSYMLEDDAITDPIKQPRLLAVDNPMVVPVGKTVRVQVTAADVIHSFAMPAFGVKMDAMPGRLNETWFKADHEGTFYGQCSELCGQRHAFMPIEIRVVSDAVYAQWAAAAKDDIDAATQLLATLEEQKDAEVASR</sequence>
<evidence type="ECO:0000256" key="7">
    <source>
        <dbReference type="ARBA" id="ARBA00022723"/>
    </source>
</evidence>
<dbReference type="PANTHER" id="PTHR22888">
    <property type="entry name" value="CYTOCHROME C OXIDASE, SUBUNIT II"/>
    <property type="match status" value="1"/>
</dbReference>
<dbReference type="InterPro" id="IPR034210">
    <property type="entry name" value="CcO_II_C"/>
</dbReference>
<dbReference type="Pfam" id="PF02790">
    <property type="entry name" value="COX2_TM"/>
    <property type="match status" value="1"/>
</dbReference>
<keyword evidence="22" id="KW-1185">Reference proteome</keyword>
<dbReference type="GO" id="GO:0005507">
    <property type="term" value="F:copper ion binding"/>
    <property type="evidence" value="ECO:0007669"/>
    <property type="project" value="InterPro"/>
</dbReference>
<dbReference type="EC" id="7.1.1.9" evidence="16"/>
<feature type="signal peptide" evidence="18">
    <location>
        <begin position="1"/>
        <end position="21"/>
    </location>
</feature>
<evidence type="ECO:0000256" key="9">
    <source>
        <dbReference type="ARBA" id="ARBA00022982"/>
    </source>
</evidence>
<keyword evidence="7 16" id="KW-0479">Metal-binding</keyword>
<keyword evidence="11 16" id="KW-0186">Copper</keyword>
<evidence type="ECO:0000259" key="19">
    <source>
        <dbReference type="PROSITE" id="PS50857"/>
    </source>
</evidence>
<evidence type="ECO:0000256" key="11">
    <source>
        <dbReference type="ARBA" id="ARBA00023008"/>
    </source>
</evidence>
<dbReference type="NCBIfam" id="TIGR02866">
    <property type="entry name" value="CoxB"/>
    <property type="match status" value="1"/>
</dbReference>
<evidence type="ECO:0000256" key="15">
    <source>
        <dbReference type="RuleBase" id="RU000456"/>
    </source>
</evidence>
<dbReference type="PROSITE" id="PS00078">
    <property type="entry name" value="COX2"/>
    <property type="match status" value="1"/>
</dbReference>
<evidence type="ECO:0000313" key="21">
    <source>
        <dbReference type="EMBL" id="ODN71629.1"/>
    </source>
</evidence>
<evidence type="ECO:0000256" key="5">
    <source>
        <dbReference type="ARBA" id="ARBA00022660"/>
    </source>
</evidence>
<dbReference type="EMBL" id="MCRJ01000017">
    <property type="protein sequence ID" value="ODN71629.1"/>
    <property type="molecule type" value="Genomic_DNA"/>
</dbReference>
<comment type="subcellular location">
    <subcellularLocation>
        <location evidence="15">Cell membrane</location>
        <topology evidence="15">Multi-pass membrane protein</topology>
    </subcellularLocation>
    <subcellularLocation>
        <location evidence="2">Membrane</location>
        <topology evidence="2">Multi-pass membrane protein</topology>
    </subcellularLocation>
</comment>
<dbReference type="InterPro" id="IPR001505">
    <property type="entry name" value="Copper_CuA"/>
</dbReference>
<comment type="caution">
    <text evidence="21">The sequence shown here is derived from an EMBL/GenBank/DDBJ whole genome shotgun (WGS) entry which is preliminary data.</text>
</comment>
<keyword evidence="4 15" id="KW-0813">Transport</keyword>
<dbReference type="InterPro" id="IPR011759">
    <property type="entry name" value="Cyt_c_oxidase_su2_TM_dom"/>
</dbReference>
<evidence type="ECO:0000256" key="8">
    <source>
        <dbReference type="ARBA" id="ARBA00022967"/>
    </source>
</evidence>
<feature type="domain" description="Cytochrome oxidase subunit II copper A binding" evidence="19">
    <location>
        <begin position="129"/>
        <end position="264"/>
    </location>
</feature>
<comment type="function">
    <text evidence="13 16">Subunits I and II form the functional core of the enzyme complex. Electrons originating in cytochrome c are transferred via heme a and Cu(A) to the binuclear center formed by heme a3 and Cu(B).</text>
</comment>
<evidence type="ECO:0000256" key="14">
    <source>
        <dbReference type="ARBA" id="ARBA00047816"/>
    </source>
</evidence>
<protein>
    <recommendedName>
        <fullName evidence="16">Cytochrome c oxidase subunit 2</fullName>
        <ecNumber evidence="16">7.1.1.9</ecNumber>
    </recommendedName>
</protein>
<evidence type="ECO:0000256" key="13">
    <source>
        <dbReference type="ARBA" id="ARBA00024688"/>
    </source>
</evidence>
<dbReference type="Gene3D" id="1.10.287.90">
    <property type="match status" value="1"/>
</dbReference>
<dbReference type="CDD" id="cd13912">
    <property type="entry name" value="CcO_II_C"/>
    <property type="match status" value="1"/>
</dbReference>
<evidence type="ECO:0000256" key="16">
    <source>
        <dbReference type="RuleBase" id="RU004024"/>
    </source>
</evidence>
<proteinExistence type="inferred from homology"/>
<feature type="domain" description="Cytochrome oxidase subunit II transmembrane region profile" evidence="20">
    <location>
        <begin position="33"/>
        <end position="128"/>
    </location>
</feature>
<dbReference type="GO" id="GO:0005886">
    <property type="term" value="C:plasma membrane"/>
    <property type="evidence" value="ECO:0007669"/>
    <property type="project" value="UniProtKB-SubCell"/>
</dbReference>
<keyword evidence="18" id="KW-0732">Signal</keyword>
<dbReference type="InterPro" id="IPR008972">
    <property type="entry name" value="Cupredoxin"/>
</dbReference>
<dbReference type="FunFam" id="2.60.40.420:FF:000001">
    <property type="entry name" value="Cytochrome c oxidase subunit 2"/>
    <property type="match status" value="1"/>
</dbReference>
<keyword evidence="8" id="KW-1278">Translocase</keyword>
<feature type="transmembrane region" description="Helical" evidence="17">
    <location>
        <begin position="58"/>
        <end position="79"/>
    </location>
</feature>
<dbReference type="PATRIC" id="fig|1439726.3.peg.1093"/>
<organism evidence="21 22">
    <name type="scientific">Methylobrevis pamukkalensis</name>
    <dbReference type="NCBI Taxonomy" id="1439726"/>
    <lineage>
        <taxon>Bacteria</taxon>
        <taxon>Pseudomonadati</taxon>
        <taxon>Pseudomonadota</taxon>
        <taxon>Alphaproteobacteria</taxon>
        <taxon>Hyphomicrobiales</taxon>
        <taxon>Pleomorphomonadaceae</taxon>
        <taxon>Methylobrevis</taxon>
    </lineage>
</organism>
<evidence type="ECO:0000256" key="4">
    <source>
        <dbReference type="ARBA" id="ARBA00022448"/>
    </source>
</evidence>
<dbReference type="GO" id="GO:0016491">
    <property type="term" value="F:oxidoreductase activity"/>
    <property type="evidence" value="ECO:0007669"/>
    <property type="project" value="UniProtKB-KW"/>
</dbReference>
<evidence type="ECO:0000256" key="17">
    <source>
        <dbReference type="SAM" id="Phobius"/>
    </source>
</evidence>
<keyword evidence="12 17" id="KW-0472">Membrane</keyword>
<dbReference type="SUPFAM" id="SSF81464">
    <property type="entry name" value="Cytochrome c oxidase subunit II-like, transmembrane region"/>
    <property type="match status" value="1"/>
</dbReference>
<dbReference type="GO" id="GO:0042773">
    <property type="term" value="P:ATP synthesis coupled electron transport"/>
    <property type="evidence" value="ECO:0007669"/>
    <property type="project" value="TreeGrafter"/>
</dbReference>
<name>A0A1E3H5L5_9HYPH</name>
<dbReference type="AlphaFoldDB" id="A0A1E3H5L5"/>